<proteinExistence type="inferred from homology"/>
<evidence type="ECO:0000256" key="4">
    <source>
        <dbReference type="ARBA" id="ARBA00022692"/>
    </source>
</evidence>
<feature type="transmembrane region" description="Helical" evidence="7">
    <location>
        <begin position="199"/>
        <end position="223"/>
    </location>
</feature>
<comment type="subcellular location">
    <subcellularLocation>
        <location evidence="1">Cell membrane</location>
        <topology evidence="1">Multi-pass membrane protein</topology>
    </subcellularLocation>
</comment>
<dbReference type="PANTHER" id="PTHR34856:SF2">
    <property type="entry name" value="PROTEIN NRFD"/>
    <property type="match status" value="1"/>
</dbReference>
<feature type="transmembrane region" description="Helical" evidence="7">
    <location>
        <begin position="56"/>
        <end position="78"/>
    </location>
</feature>
<evidence type="ECO:0000256" key="1">
    <source>
        <dbReference type="ARBA" id="ARBA00004651"/>
    </source>
</evidence>
<keyword evidence="3" id="KW-1003">Cell membrane</keyword>
<feature type="transmembrane region" description="Helical" evidence="7">
    <location>
        <begin position="275"/>
        <end position="298"/>
    </location>
</feature>
<feature type="transmembrane region" description="Helical" evidence="7">
    <location>
        <begin position="128"/>
        <end position="148"/>
    </location>
</feature>
<feature type="transmembrane region" description="Helical" evidence="7">
    <location>
        <begin position="310"/>
        <end position="334"/>
    </location>
</feature>
<dbReference type="AlphaFoldDB" id="I1X4H8"/>
<dbReference type="Gene3D" id="1.20.1630.10">
    <property type="entry name" value="Formate dehydrogenase/DMSO reductase domain"/>
    <property type="match status" value="1"/>
</dbReference>
<feature type="transmembrane region" description="Helical" evidence="7">
    <location>
        <begin position="90"/>
        <end position="108"/>
    </location>
</feature>
<evidence type="ECO:0000256" key="3">
    <source>
        <dbReference type="ARBA" id="ARBA00022475"/>
    </source>
</evidence>
<dbReference type="GO" id="GO:0005886">
    <property type="term" value="C:plasma membrane"/>
    <property type="evidence" value="ECO:0007669"/>
    <property type="project" value="UniProtKB-SubCell"/>
</dbReference>
<keyword evidence="6 7" id="KW-0472">Membrane</keyword>
<name>I1X4H8_9BACT</name>
<evidence type="ECO:0000313" key="8">
    <source>
        <dbReference type="EMBL" id="AFI78403.1"/>
    </source>
</evidence>
<keyword evidence="4 7" id="KW-0812">Transmembrane</keyword>
<dbReference type="EMBL" id="JQ256780">
    <property type="protein sequence ID" value="AFI78403.1"/>
    <property type="molecule type" value="Genomic_DNA"/>
</dbReference>
<feature type="transmembrane region" description="Helical" evidence="7">
    <location>
        <begin position="168"/>
        <end position="187"/>
    </location>
</feature>
<evidence type="ECO:0000256" key="5">
    <source>
        <dbReference type="ARBA" id="ARBA00022989"/>
    </source>
</evidence>
<dbReference type="PANTHER" id="PTHR34856">
    <property type="entry name" value="PROTEIN NRFD"/>
    <property type="match status" value="1"/>
</dbReference>
<gene>
    <name evidence="8" type="primary">dsrP</name>
    <name evidence="8" type="ORF">ws101A12_0035</name>
</gene>
<feature type="transmembrane region" description="Helical" evidence="7">
    <location>
        <begin position="235"/>
        <end position="255"/>
    </location>
</feature>
<dbReference type="InterPro" id="IPR052049">
    <property type="entry name" value="Electron_transfer_protein"/>
</dbReference>
<reference evidence="8" key="1">
    <citation type="journal article" date="2012" name="ISME J.">
        <title>Roseobacter clade bacteria are abundant in coastal sediments and encode a novel combination of sulfur oxidation genes.</title>
        <authorList>
            <person name="Lenk S."/>
            <person name="Moraru C."/>
            <person name="Hahnke S."/>
            <person name="Arnds J."/>
            <person name="Richter M."/>
            <person name="Kube M."/>
            <person name="Reinhardt R."/>
            <person name="Brinkhoff T."/>
            <person name="Harder J."/>
            <person name="Amann R."/>
            <person name="Mussmann M."/>
        </authorList>
    </citation>
    <scope>NUCLEOTIDE SEQUENCE</scope>
</reference>
<dbReference type="Pfam" id="PF03916">
    <property type="entry name" value="NrfD"/>
    <property type="match status" value="1"/>
</dbReference>
<accession>I1X4H8</accession>
<sequence length="400" mass="42926">MDRTIYREIPVTRALWAVGAVLLALIAAGGAAVLYVEHHGHIVTGMTNQVVWGLPHVFAIFLIVAASGALNVASMASVFDKTAYKPLSRFSGVLAMALLLGGLLVLVLDLGRPDRLLVAMTTFNFKSIFAWNIFLYTGFMAIVAVYLWVQMSREVHPKWVKPAGTLAFVWRLALTTGTGSIFGWLVARPGYDAAILAPHFIAMSFALGLAMFLLVLLALGRLGDRKIADAMIDRMVRLLGIFVGVVLYFTAVQHLTNLYAAEHAGFERFILRKGGIYTVLFWYLQIGLGGLLPLAMIFTAPRPMGASRAVLVSGLVIAGGFAQLYIIIIGGQAYPLEMLPGYQITSGFFDGATAAYVPSLPELLLGLGGVAIALFATGLGAKVLRILPTQVADHAASTDT</sequence>
<dbReference type="InterPro" id="IPR005614">
    <property type="entry name" value="NrfD-like"/>
</dbReference>
<evidence type="ECO:0000256" key="6">
    <source>
        <dbReference type="ARBA" id="ARBA00023136"/>
    </source>
</evidence>
<feature type="transmembrane region" description="Helical" evidence="7">
    <location>
        <begin position="363"/>
        <end position="384"/>
    </location>
</feature>
<evidence type="ECO:0000256" key="7">
    <source>
        <dbReference type="SAM" id="Phobius"/>
    </source>
</evidence>
<protein>
    <submittedName>
        <fullName evidence="8">Sulfur oxidation protein DsrP</fullName>
    </submittedName>
</protein>
<keyword evidence="5 7" id="KW-1133">Transmembrane helix</keyword>
<evidence type="ECO:0000256" key="2">
    <source>
        <dbReference type="ARBA" id="ARBA00008929"/>
    </source>
</evidence>
<comment type="similarity">
    <text evidence="2">Belongs to the NrfD family.</text>
</comment>
<feature type="transmembrane region" description="Helical" evidence="7">
    <location>
        <begin position="12"/>
        <end position="36"/>
    </location>
</feature>
<organism evidence="8">
    <name type="scientific">uncultured bacterium ws101A12</name>
    <dbReference type="NCBI Taxonomy" id="1131826"/>
    <lineage>
        <taxon>Bacteria</taxon>
        <taxon>environmental samples</taxon>
    </lineage>
</organism>